<dbReference type="RefSeq" id="WP_009405682.1">
    <property type="nucleotide sequence ID" value="NZ_AMWJ02000001.1"/>
</dbReference>
<accession>L1LTT3</accession>
<evidence type="ECO:0000313" key="1">
    <source>
        <dbReference type="EMBL" id="NNJ14766.1"/>
    </source>
</evidence>
<protein>
    <submittedName>
        <fullName evidence="1">Uncharacterized protein</fullName>
    </submittedName>
</protein>
<evidence type="ECO:0000313" key="2">
    <source>
        <dbReference type="Proteomes" id="UP000010448"/>
    </source>
</evidence>
<reference evidence="1 2" key="1">
    <citation type="journal article" date="2013" name="Genome Announc.">
        <title>Genome Sequence of Naphthalene-Degrading Soil Bacterium Pseudomonas putida CSV86.</title>
        <authorList>
            <person name="Phale P.S."/>
            <person name="Paliwal V."/>
            <person name="Raju S.C."/>
            <person name="Modak A."/>
            <person name="Purohit H.J."/>
        </authorList>
    </citation>
    <scope>NUCLEOTIDE SEQUENCE [LARGE SCALE GENOMIC DNA]</scope>
    <source>
        <strain evidence="1 2">CSV86</strain>
    </source>
</reference>
<gene>
    <name evidence="1" type="ORF">CSV86_005665</name>
</gene>
<dbReference type="OrthoDB" id="7032303at2"/>
<dbReference type="EMBL" id="AMWJ02000001">
    <property type="protein sequence ID" value="NNJ14766.1"/>
    <property type="molecule type" value="Genomic_DNA"/>
</dbReference>
<dbReference type="AlphaFoldDB" id="L1LTT3"/>
<keyword evidence="2" id="KW-1185">Reference proteome</keyword>
<organism evidence="1 2">
    <name type="scientific">Pseudomonas bharatica CSV86</name>
    <dbReference type="NCBI Taxonomy" id="1005395"/>
    <lineage>
        <taxon>Bacteria</taxon>
        <taxon>Pseudomonadati</taxon>
        <taxon>Pseudomonadota</taxon>
        <taxon>Gammaproteobacteria</taxon>
        <taxon>Pseudomonadales</taxon>
        <taxon>Pseudomonadaceae</taxon>
        <taxon>Pseudomonas</taxon>
        <taxon>Pseudomonas bharatica</taxon>
    </lineage>
</organism>
<dbReference type="Proteomes" id="UP000010448">
    <property type="component" value="Unassembled WGS sequence"/>
</dbReference>
<proteinExistence type="predicted"/>
<name>L1LTT3_9PSED</name>
<sequence>MDIKTIALLSGVKPESVVEHKHVNGADLMRIALKNEPGLRRSLAARADDIFDLDFVLDGAAPRKFVPDQLDKERNNSWYSPGEVPMPGWNLRAEVYPPNSSYGVILEKVSIWVFDHHDGPYDLSVADEILARPWMRYSLGFQTEADYISMIGVNPVSGIIEVSSTPVVKGSMRLNGALSNVVFNMPNCHDVIEQAPDRAFVVTLPSGFYELYGQL</sequence>
<comment type="caution">
    <text evidence="1">The sequence shown here is derived from an EMBL/GenBank/DDBJ whole genome shotgun (WGS) entry which is preliminary data.</text>
</comment>